<keyword evidence="10" id="KW-1185">Reference proteome</keyword>
<dbReference type="InterPro" id="IPR015967">
    <property type="entry name" value="Rcmb_RecR_Znf"/>
</dbReference>
<organism evidence="9 10">
    <name type="scientific">Lujinxingia litoralis</name>
    <dbReference type="NCBI Taxonomy" id="2211119"/>
    <lineage>
        <taxon>Bacteria</taxon>
        <taxon>Deltaproteobacteria</taxon>
        <taxon>Bradymonadales</taxon>
        <taxon>Lujinxingiaceae</taxon>
        <taxon>Lujinxingia</taxon>
    </lineage>
</organism>
<dbReference type="PANTHER" id="PTHR30446:SF0">
    <property type="entry name" value="RECOMBINATION PROTEIN RECR"/>
    <property type="match status" value="1"/>
</dbReference>
<evidence type="ECO:0000256" key="2">
    <source>
        <dbReference type="ARBA" id="ARBA00022763"/>
    </source>
</evidence>
<dbReference type="CDD" id="cd01025">
    <property type="entry name" value="TOPRIM_recR"/>
    <property type="match status" value="1"/>
</dbReference>
<dbReference type="RefSeq" id="WP_111731162.1">
    <property type="nucleotide sequence ID" value="NZ_QHKO01000011.1"/>
</dbReference>
<evidence type="ECO:0000256" key="7">
    <source>
        <dbReference type="HAMAP-Rule" id="MF_00017"/>
    </source>
</evidence>
<keyword evidence="1 7" id="KW-0479">Metal-binding</keyword>
<evidence type="ECO:0000256" key="6">
    <source>
        <dbReference type="ARBA" id="ARBA00023204"/>
    </source>
</evidence>
<keyword evidence="4 7" id="KW-0862">Zinc</keyword>
<dbReference type="Gene3D" id="1.10.8.420">
    <property type="entry name" value="RecR Domain 1"/>
    <property type="match status" value="1"/>
</dbReference>
<sequence>MKPRDPITRLVNAFRKLPGIGERTATRLAFFVLNESEEMARELADALVEVKERVGLCTVCCNLTEAQVCEICRDPRRDATTICVVERTQDLRAIERTGDFRGLYHVLHGLISPLDGVGPDDIRLRELLTRLQTPPGGMEAPQEVIVACSPSVDGEATALYLQRLLKPLGLTVSRIASGVPIGGELEYTDRVTLSRALSQRREM</sequence>
<proteinExistence type="inferred from homology"/>
<feature type="zinc finger region" description="C4-type" evidence="7">
    <location>
        <begin position="57"/>
        <end position="72"/>
    </location>
</feature>
<keyword evidence="2 7" id="KW-0227">DNA damage</keyword>
<dbReference type="EMBL" id="QHKO01000011">
    <property type="protein sequence ID" value="RAL20346.1"/>
    <property type="molecule type" value="Genomic_DNA"/>
</dbReference>
<dbReference type="Gene3D" id="3.40.1360.10">
    <property type="match status" value="1"/>
</dbReference>
<protein>
    <recommendedName>
        <fullName evidence="7">Recombination protein RecR</fullName>
    </recommendedName>
</protein>
<dbReference type="Gene3D" id="3.30.60.80">
    <property type="match status" value="1"/>
</dbReference>
<evidence type="ECO:0000256" key="3">
    <source>
        <dbReference type="ARBA" id="ARBA00022771"/>
    </source>
</evidence>
<dbReference type="GO" id="GO:0008270">
    <property type="term" value="F:zinc ion binding"/>
    <property type="evidence" value="ECO:0007669"/>
    <property type="project" value="UniProtKB-KW"/>
</dbReference>
<dbReference type="Pfam" id="PF13662">
    <property type="entry name" value="Toprim_4"/>
    <property type="match status" value="1"/>
</dbReference>
<dbReference type="PROSITE" id="PS50880">
    <property type="entry name" value="TOPRIM"/>
    <property type="match status" value="1"/>
</dbReference>
<evidence type="ECO:0000259" key="8">
    <source>
        <dbReference type="PROSITE" id="PS50880"/>
    </source>
</evidence>
<dbReference type="SMART" id="SM00493">
    <property type="entry name" value="TOPRIM"/>
    <property type="match status" value="1"/>
</dbReference>
<dbReference type="Pfam" id="PF02132">
    <property type="entry name" value="RecR_ZnF"/>
    <property type="match status" value="1"/>
</dbReference>
<gene>
    <name evidence="7" type="primary">recR</name>
    <name evidence="9" type="ORF">DL240_17340</name>
</gene>
<feature type="domain" description="Toprim" evidence="8">
    <location>
        <begin position="80"/>
        <end position="180"/>
    </location>
</feature>
<dbReference type="GO" id="GO:0003677">
    <property type="term" value="F:DNA binding"/>
    <property type="evidence" value="ECO:0007669"/>
    <property type="project" value="UniProtKB-UniRule"/>
</dbReference>
<keyword evidence="6 7" id="KW-0234">DNA repair</keyword>
<dbReference type="PANTHER" id="PTHR30446">
    <property type="entry name" value="RECOMBINATION PROTEIN RECR"/>
    <property type="match status" value="1"/>
</dbReference>
<dbReference type="AlphaFoldDB" id="A0A328C184"/>
<dbReference type="Proteomes" id="UP000249169">
    <property type="component" value="Unassembled WGS sequence"/>
</dbReference>
<keyword evidence="5 7" id="KW-0233">DNA recombination</keyword>
<evidence type="ECO:0000256" key="5">
    <source>
        <dbReference type="ARBA" id="ARBA00023172"/>
    </source>
</evidence>
<dbReference type="GO" id="GO:0006281">
    <property type="term" value="P:DNA repair"/>
    <property type="evidence" value="ECO:0007669"/>
    <property type="project" value="UniProtKB-UniRule"/>
</dbReference>
<comment type="function">
    <text evidence="7">May play a role in DNA repair. It seems to be involved in an RecBC-independent recombinational process of DNA repair. It may act with RecF and RecO.</text>
</comment>
<dbReference type="HAMAP" id="MF_00017">
    <property type="entry name" value="RecR"/>
    <property type="match status" value="1"/>
</dbReference>
<evidence type="ECO:0000256" key="4">
    <source>
        <dbReference type="ARBA" id="ARBA00022833"/>
    </source>
</evidence>
<dbReference type="OrthoDB" id="9802672at2"/>
<dbReference type="Pfam" id="PF21176">
    <property type="entry name" value="RecR_HhH"/>
    <property type="match status" value="1"/>
</dbReference>
<dbReference type="Pfam" id="PF21175">
    <property type="entry name" value="RecR_C"/>
    <property type="match status" value="1"/>
</dbReference>
<dbReference type="InterPro" id="IPR000093">
    <property type="entry name" value="DNA_Rcmb_RecR"/>
</dbReference>
<name>A0A328C184_9DELT</name>
<dbReference type="InterPro" id="IPR006171">
    <property type="entry name" value="TOPRIM_dom"/>
</dbReference>
<evidence type="ECO:0000256" key="1">
    <source>
        <dbReference type="ARBA" id="ARBA00022723"/>
    </source>
</evidence>
<dbReference type="InterPro" id="IPR034137">
    <property type="entry name" value="TOPRIM_RecR"/>
</dbReference>
<evidence type="ECO:0000313" key="10">
    <source>
        <dbReference type="Proteomes" id="UP000249169"/>
    </source>
</evidence>
<dbReference type="Gene3D" id="6.10.250.240">
    <property type="match status" value="1"/>
</dbReference>
<dbReference type="PROSITE" id="PS01300">
    <property type="entry name" value="RECR"/>
    <property type="match status" value="1"/>
</dbReference>
<keyword evidence="3 7" id="KW-0863">Zinc-finger</keyword>
<accession>A0A328C184</accession>
<dbReference type="InterPro" id="IPR023627">
    <property type="entry name" value="Rcmb_RecR"/>
</dbReference>
<dbReference type="SUPFAM" id="SSF111304">
    <property type="entry name" value="Recombination protein RecR"/>
    <property type="match status" value="1"/>
</dbReference>
<comment type="caution">
    <text evidence="9">The sequence shown here is derived from an EMBL/GenBank/DDBJ whole genome shotgun (WGS) entry which is preliminary data.</text>
</comment>
<reference evidence="9 10" key="1">
    <citation type="submission" date="2018-05" db="EMBL/GenBank/DDBJ databases">
        <title>Lujinxingia marina gen. nov. sp. nov., a new facultative anaerobic member of the class Deltaproteobacteria, and proposal of Lujinxingaceae fam. nov.</title>
        <authorList>
            <person name="Li C.-M."/>
        </authorList>
    </citation>
    <scope>NUCLEOTIDE SEQUENCE [LARGE SCALE GENOMIC DNA]</scope>
    <source>
        <strain evidence="9 10">B210</strain>
    </source>
</reference>
<dbReference type="GO" id="GO:0006310">
    <property type="term" value="P:DNA recombination"/>
    <property type="evidence" value="ECO:0007669"/>
    <property type="project" value="UniProtKB-UniRule"/>
</dbReference>
<comment type="similarity">
    <text evidence="7">Belongs to the RecR family.</text>
</comment>
<evidence type="ECO:0000313" key="9">
    <source>
        <dbReference type="EMBL" id="RAL20346.1"/>
    </source>
</evidence>
<dbReference type="NCBIfam" id="TIGR00615">
    <property type="entry name" value="recR"/>
    <property type="match status" value="1"/>
</dbReference>